<proteinExistence type="predicted"/>
<gene>
    <name evidence="2" type="ORF">ACFOSH_42080</name>
</gene>
<evidence type="ECO:0000313" key="3">
    <source>
        <dbReference type="Proteomes" id="UP001595645"/>
    </source>
</evidence>
<sequence>MTKDPQSSTATSSSPKPPTTSPSVRRLPDLTRTAGGTGDAGVG</sequence>
<feature type="region of interest" description="Disordered" evidence="1">
    <location>
        <begin position="1"/>
        <end position="43"/>
    </location>
</feature>
<dbReference type="EMBL" id="JBHRWK010000112">
    <property type="protein sequence ID" value="MFC3456059.1"/>
    <property type="molecule type" value="Genomic_DNA"/>
</dbReference>
<evidence type="ECO:0000313" key="2">
    <source>
        <dbReference type="EMBL" id="MFC3456059.1"/>
    </source>
</evidence>
<keyword evidence="3" id="KW-1185">Reference proteome</keyword>
<dbReference type="Proteomes" id="UP001595645">
    <property type="component" value="Unassembled WGS sequence"/>
</dbReference>
<evidence type="ECO:0000256" key="1">
    <source>
        <dbReference type="SAM" id="MobiDB-lite"/>
    </source>
</evidence>
<reference evidence="3" key="1">
    <citation type="journal article" date="2019" name="Int. J. Syst. Evol. Microbiol.">
        <title>The Global Catalogue of Microorganisms (GCM) 10K type strain sequencing project: providing services to taxonomists for standard genome sequencing and annotation.</title>
        <authorList>
            <consortium name="The Broad Institute Genomics Platform"/>
            <consortium name="The Broad Institute Genome Sequencing Center for Infectious Disease"/>
            <person name="Wu L."/>
            <person name="Ma J."/>
        </authorList>
    </citation>
    <scope>NUCLEOTIDE SEQUENCE [LARGE SCALE GENOMIC DNA]</scope>
    <source>
        <strain evidence="3">CGMCC 4.7676</strain>
    </source>
</reference>
<organism evidence="2 3">
    <name type="scientific">Amycolatopsis speibonae</name>
    <dbReference type="NCBI Taxonomy" id="1450224"/>
    <lineage>
        <taxon>Bacteria</taxon>
        <taxon>Bacillati</taxon>
        <taxon>Actinomycetota</taxon>
        <taxon>Actinomycetes</taxon>
        <taxon>Pseudonocardiales</taxon>
        <taxon>Pseudonocardiaceae</taxon>
        <taxon>Amycolatopsis</taxon>
    </lineage>
</organism>
<name>A0ABV7PDG9_9PSEU</name>
<protein>
    <submittedName>
        <fullName evidence="2">Uncharacterized protein</fullName>
    </submittedName>
</protein>
<dbReference type="RefSeq" id="WP_378247072.1">
    <property type="nucleotide sequence ID" value="NZ_JBHRWK010000112.1"/>
</dbReference>
<accession>A0ABV7PDG9</accession>
<comment type="caution">
    <text evidence="2">The sequence shown here is derived from an EMBL/GenBank/DDBJ whole genome shotgun (WGS) entry which is preliminary data.</text>
</comment>